<organism evidence="1">
    <name type="scientific">uncultured marine thaumarchaeote KM3_75_C11</name>
    <dbReference type="NCBI Taxonomy" id="1456278"/>
    <lineage>
        <taxon>Archaea</taxon>
        <taxon>Nitrososphaerota</taxon>
        <taxon>environmental samples</taxon>
    </lineage>
</organism>
<dbReference type="AlphaFoldDB" id="A0A075HLV3"/>
<accession>A0A075HLV3</accession>
<dbReference type="EMBL" id="KF901066">
    <property type="protein sequence ID" value="AIF16859.1"/>
    <property type="molecule type" value="Genomic_DNA"/>
</dbReference>
<proteinExistence type="predicted"/>
<name>A0A075HLV3_9ARCH</name>
<reference evidence="1" key="1">
    <citation type="journal article" date="2014" name="Genome Biol. Evol.">
        <title>Pangenome evidence for extensive interdomain horizontal transfer affecting lineage core and shell genes in uncultured planktonic thaumarchaeota and euryarchaeota.</title>
        <authorList>
            <person name="Deschamps P."/>
            <person name="Zivanovic Y."/>
            <person name="Moreira D."/>
            <person name="Rodriguez-Valera F."/>
            <person name="Lopez-Garcia P."/>
        </authorList>
    </citation>
    <scope>NUCLEOTIDE SEQUENCE</scope>
</reference>
<sequence length="49" mass="5911">MTRKFYHQKLSEDDNKPICSLCDSFSLYYCTINDQYYCENHVLGHDENE</sequence>
<protein>
    <submittedName>
        <fullName evidence="1">Uncharacterized protein</fullName>
    </submittedName>
</protein>
<evidence type="ECO:0000313" key="1">
    <source>
        <dbReference type="EMBL" id="AIF16859.1"/>
    </source>
</evidence>